<dbReference type="EMBL" id="KQ983089">
    <property type="protein sequence ID" value="KYQ47619.1"/>
    <property type="molecule type" value="Genomic_DNA"/>
</dbReference>
<protein>
    <submittedName>
        <fullName evidence="7">THAP domain-containing protein 9</fullName>
    </submittedName>
</protein>
<evidence type="ECO:0000313" key="7">
    <source>
        <dbReference type="EMBL" id="KYQ47619.1"/>
    </source>
</evidence>
<dbReference type="SMART" id="SM00980">
    <property type="entry name" value="THAP"/>
    <property type="match status" value="1"/>
</dbReference>
<evidence type="ECO:0000256" key="5">
    <source>
        <dbReference type="PROSITE-ProRule" id="PRU00309"/>
    </source>
</evidence>
<reference evidence="7 8" key="1">
    <citation type="submission" date="2015-09" db="EMBL/GenBank/DDBJ databases">
        <title>Trachymyrmex zeteki WGS genome.</title>
        <authorList>
            <person name="Nygaard S."/>
            <person name="Hu H."/>
            <person name="Boomsma J."/>
            <person name="Zhang G."/>
        </authorList>
    </citation>
    <scope>NUCLEOTIDE SEQUENCE [LARGE SCALE GENOMIC DNA]</scope>
    <source>
        <strain evidence="7">Tzet28-1</strain>
        <tissue evidence="7">Whole body</tissue>
    </source>
</reference>
<organism evidence="7 8">
    <name type="scientific">Mycetomoellerius zeteki</name>
    <dbReference type="NCBI Taxonomy" id="64791"/>
    <lineage>
        <taxon>Eukaryota</taxon>
        <taxon>Metazoa</taxon>
        <taxon>Ecdysozoa</taxon>
        <taxon>Arthropoda</taxon>
        <taxon>Hexapoda</taxon>
        <taxon>Insecta</taxon>
        <taxon>Pterygota</taxon>
        <taxon>Neoptera</taxon>
        <taxon>Endopterygota</taxon>
        <taxon>Hymenoptera</taxon>
        <taxon>Apocrita</taxon>
        <taxon>Aculeata</taxon>
        <taxon>Formicoidea</taxon>
        <taxon>Formicidae</taxon>
        <taxon>Myrmicinae</taxon>
        <taxon>Mycetomoellerius</taxon>
    </lineage>
</organism>
<keyword evidence="1" id="KW-0479">Metal-binding</keyword>
<dbReference type="SUPFAM" id="SSF57716">
    <property type="entry name" value="Glucocorticoid receptor-like (DNA-binding domain)"/>
    <property type="match status" value="1"/>
</dbReference>
<keyword evidence="2 5" id="KW-0863">Zinc-finger</keyword>
<dbReference type="SMART" id="SM00692">
    <property type="entry name" value="DM3"/>
    <property type="match status" value="1"/>
</dbReference>
<keyword evidence="3" id="KW-0862">Zinc</keyword>
<dbReference type="PANTHER" id="PTHR46600">
    <property type="entry name" value="THAP DOMAIN-CONTAINING"/>
    <property type="match status" value="1"/>
</dbReference>
<evidence type="ECO:0000256" key="1">
    <source>
        <dbReference type="ARBA" id="ARBA00022723"/>
    </source>
</evidence>
<evidence type="ECO:0000256" key="4">
    <source>
        <dbReference type="ARBA" id="ARBA00023125"/>
    </source>
</evidence>
<proteinExistence type="predicted"/>
<dbReference type="PROSITE" id="PS50950">
    <property type="entry name" value="ZF_THAP"/>
    <property type="match status" value="1"/>
</dbReference>
<dbReference type="InterPro" id="IPR006612">
    <property type="entry name" value="THAP_Znf"/>
</dbReference>
<name>A0A151WIC3_9HYME</name>
<dbReference type="Proteomes" id="UP000075809">
    <property type="component" value="Unassembled WGS sequence"/>
</dbReference>
<accession>A0A151WIC3</accession>
<dbReference type="Pfam" id="PF05485">
    <property type="entry name" value="THAP"/>
    <property type="match status" value="1"/>
</dbReference>
<keyword evidence="4 5" id="KW-0238">DNA-binding</keyword>
<dbReference type="GO" id="GO:0008270">
    <property type="term" value="F:zinc ion binding"/>
    <property type="evidence" value="ECO:0007669"/>
    <property type="project" value="UniProtKB-KW"/>
</dbReference>
<evidence type="ECO:0000256" key="3">
    <source>
        <dbReference type="ARBA" id="ARBA00022833"/>
    </source>
</evidence>
<dbReference type="InterPro" id="IPR038441">
    <property type="entry name" value="THAP_Znf_sf"/>
</dbReference>
<sequence length="238" mass="27675">MGRYCVVCLKILTKQNKISLHAFPKDTVQRSKWLNFCQMDERKINSVTMLCNKHFKEENFLYNVGNNKLILKKDAVPSIMSNKCRMRLYQEMTSSNNANNTNLKLLKKDLYNGFEYLDNNKIDAIPETNTNEESIFVKIEEPELNNDETLDGTLLVQNNVAENISPKMVEESTLKSLKIRYVGDINASHLATPRRAKKALDKAMMKIIEQRKKIKVLQRASNRFKKKIKCLKDLLRDK</sequence>
<dbReference type="STRING" id="64791.A0A151WIC3"/>
<evidence type="ECO:0000259" key="6">
    <source>
        <dbReference type="PROSITE" id="PS50950"/>
    </source>
</evidence>
<evidence type="ECO:0000256" key="2">
    <source>
        <dbReference type="ARBA" id="ARBA00022771"/>
    </source>
</evidence>
<dbReference type="GO" id="GO:0043565">
    <property type="term" value="F:sequence-specific DNA binding"/>
    <property type="evidence" value="ECO:0007669"/>
    <property type="project" value="InterPro"/>
</dbReference>
<evidence type="ECO:0000313" key="8">
    <source>
        <dbReference type="Proteomes" id="UP000075809"/>
    </source>
</evidence>
<gene>
    <name evidence="7" type="ORF">ALC60_13375</name>
</gene>
<feature type="domain" description="THAP-type" evidence="6">
    <location>
        <begin position="1"/>
        <end position="80"/>
    </location>
</feature>
<keyword evidence="8" id="KW-1185">Reference proteome</keyword>
<dbReference type="AlphaFoldDB" id="A0A151WIC3"/>
<dbReference type="Gene3D" id="6.20.210.20">
    <property type="entry name" value="THAP domain"/>
    <property type="match status" value="1"/>
</dbReference>
<dbReference type="InterPro" id="IPR026516">
    <property type="entry name" value="THAP1/10"/>
</dbReference>
<dbReference type="PANTHER" id="PTHR46600:SF11">
    <property type="entry name" value="THAP DOMAIN-CONTAINING PROTEIN 10"/>
    <property type="match status" value="1"/>
</dbReference>